<accession>A0A1Y3RW86</accession>
<gene>
    <name evidence="6" type="ORF">B5G36_10185</name>
    <name evidence="5" type="ORF">GKC33_00845</name>
    <name evidence="3" type="ORF">GKC34_00780</name>
    <name evidence="4" type="ORF">GKC34_15355</name>
</gene>
<reference evidence="7" key="1">
    <citation type="submission" date="2017-04" db="EMBL/GenBank/DDBJ databases">
        <title>Function of individual gut microbiota members based on whole genome sequencing of pure cultures obtained from chicken caecum.</title>
        <authorList>
            <person name="Medvecky M."/>
            <person name="Cejkova D."/>
            <person name="Polansky O."/>
            <person name="Karasova D."/>
            <person name="Kubasova T."/>
            <person name="Cizek A."/>
            <person name="Rychlik I."/>
        </authorList>
    </citation>
    <scope>NUCLEOTIDE SEQUENCE [LARGE SCALE GENOMIC DNA]</scope>
    <source>
        <strain evidence="7">An84</strain>
    </source>
</reference>
<dbReference type="AlphaFoldDB" id="A0A1Y3RW86"/>
<dbReference type="Proteomes" id="UP000467635">
    <property type="component" value="Unassembled WGS sequence"/>
</dbReference>
<feature type="region of interest" description="Disordered" evidence="1">
    <location>
        <begin position="33"/>
        <end position="62"/>
    </location>
</feature>
<sequence>MQKEAQKIIDQAEKLNTIKVSISQREEECRKTEQRQLAIGKQQDQQKQALNAREQEMNREVKKRARELIKDEKEELDKKKKQNKRNFNILSAIVVIIGCITLLFSTFILHKANAIATPKKAELASISKIKKENRNLKASISSSERKQAQASSQAAAQKASESQAQAEIAASVKEQSDNDAKIGQLRKEIDELSDSAYPENHMPILPPEEVQRLKANFTRERYNQLLTELEQMKKEKKIGFKDSSDLQSELGLINDSLKKQGK</sequence>
<evidence type="ECO:0000313" key="6">
    <source>
        <dbReference type="EMBL" id="OUN16262.1"/>
    </source>
</evidence>
<dbReference type="Proteomes" id="UP000196255">
    <property type="component" value="Unassembled WGS sequence"/>
</dbReference>
<comment type="caution">
    <text evidence="4">The sequence shown here is derived from an EMBL/GenBank/DDBJ whole genome shotgun (WGS) entry which is preliminary data.</text>
</comment>
<feature type="transmembrane region" description="Helical" evidence="2">
    <location>
        <begin position="87"/>
        <end position="109"/>
    </location>
</feature>
<dbReference type="EMBL" id="WKKZ01000006">
    <property type="protein sequence ID" value="MSE04414.1"/>
    <property type="molecule type" value="Genomic_DNA"/>
</dbReference>
<evidence type="ECO:0000313" key="3">
    <source>
        <dbReference type="EMBL" id="MSE04414.1"/>
    </source>
</evidence>
<proteinExistence type="predicted"/>
<name>A0A1Y3RW86_9LACO</name>
<evidence type="ECO:0000313" key="4">
    <source>
        <dbReference type="EMBL" id="MSE07043.1"/>
    </source>
</evidence>
<geneLocation type="plasmid" evidence="4">
    <name>unnamed04</name>
</geneLocation>
<reference evidence="8 9" key="3">
    <citation type="submission" date="2019-11" db="EMBL/GenBank/DDBJ databases">
        <title>Draft Genome Sequence of Plant Growth-Promoting Rhizosphere-Associated Bacteria.</title>
        <authorList>
            <person name="Vasilyev I.Y."/>
            <person name="Radchenko V."/>
            <person name="Ilnitskaya E.V."/>
        </authorList>
    </citation>
    <scope>NUCLEOTIDE SEQUENCE [LARGE SCALE GENOMIC DNA]</scope>
    <source>
        <strain evidence="5 9">VRA_01-1sq_f</strain>
        <strain evidence="4 8">VRA_1sq_f</strain>
        <plasmid evidence="4">unnamed04</plasmid>
    </source>
</reference>
<dbReference type="EMBL" id="WKKX01000015">
    <property type="protein sequence ID" value="MSE07311.1"/>
    <property type="molecule type" value="Genomic_DNA"/>
</dbReference>
<feature type="region of interest" description="Disordered" evidence="1">
    <location>
        <begin position="135"/>
        <end position="162"/>
    </location>
</feature>
<feature type="compositionally biased region" description="Basic and acidic residues" evidence="1">
    <location>
        <begin position="53"/>
        <end position="62"/>
    </location>
</feature>
<organism evidence="4 8">
    <name type="scientific">Ligilactobacillus salivarius</name>
    <dbReference type="NCBI Taxonomy" id="1624"/>
    <lineage>
        <taxon>Bacteria</taxon>
        <taxon>Bacillati</taxon>
        <taxon>Bacillota</taxon>
        <taxon>Bacilli</taxon>
        <taxon>Lactobacillales</taxon>
        <taxon>Lactobacillaceae</taxon>
        <taxon>Ligilactobacillus</taxon>
    </lineage>
</organism>
<evidence type="ECO:0000313" key="7">
    <source>
        <dbReference type="Proteomes" id="UP000196255"/>
    </source>
</evidence>
<reference evidence="6" key="2">
    <citation type="journal article" date="2018" name="BMC Genomics">
        <title>Whole genome sequencing and function prediction of 133 gut anaerobes isolated from chicken caecum in pure cultures.</title>
        <authorList>
            <person name="Medvecky M."/>
            <person name="Cejkova D."/>
            <person name="Polansky O."/>
            <person name="Karasova D."/>
            <person name="Kubasova T."/>
            <person name="Cizek A."/>
            <person name="Rychlik I."/>
        </authorList>
    </citation>
    <scope>NUCLEOTIDE SEQUENCE</scope>
    <source>
        <strain evidence="6">An84</strain>
    </source>
</reference>
<evidence type="ECO:0000256" key="1">
    <source>
        <dbReference type="SAM" id="MobiDB-lite"/>
    </source>
</evidence>
<keyword evidence="2" id="KW-0812">Transmembrane</keyword>
<evidence type="ECO:0000313" key="9">
    <source>
        <dbReference type="Proteomes" id="UP000467635"/>
    </source>
</evidence>
<evidence type="ECO:0000313" key="8">
    <source>
        <dbReference type="Proteomes" id="UP000437575"/>
    </source>
</evidence>
<protein>
    <submittedName>
        <fullName evidence="4">Uncharacterized protein</fullName>
    </submittedName>
</protein>
<dbReference type="EMBL" id="NFHF01000041">
    <property type="protein sequence ID" value="OUN16262.1"/>
    <property type="molecule type" value="Genomic_DNA"/>
</dbReference>
<keyword evidence="2" id="KW-1133">Transmembrane helix</keyword>
<evidence type="ECO:0000313" key="5">
    <source>
        <dbReference type="EMBL" id="MSE07311.1"/>
    </source>
</evidence>
<keyword evidence="2" id="KW-0472">Membrane</keyword>
<dbReference type="Proteomes" id="UP000437575">
    <property type="component" value="Unassembled WGS sequence"/>
</dbReference>
<dbReference type="RefSeq" id="WP_087368113.1">
    <property type="nucleotide sequence ID" value="NZ_CP137610.1"/>
</dbReference>
<evidence type="ECO:0000256" key="2">
    <source>
        <dbReference type="SAM" id="Phobius"/>
    </source>
</evidence>
<keyword evidence="4" id="KW-0614">Plasmid</keyword>
<dbReference type="EMBL" id="WKKZ01001604">
    <property type="protein sequence ID" value="MSE07043.1"/>
    <property type="molecule type" value="Genomic_DNA"/>
</dbReference>
<feature type="compositionally biased region" description="Low complexity" evidence="1">
    <location>
        <begin position="148"/>
        <end position="162"/>
    </location>
</feature>